<dbReference type="InterPro" id="IPR010987">
    <property type="entry name" value="Glutathione-S-Trfase_C-like"/>
</dbReference>
<organism evidence="3 4">
    <name type="scientific">Acidovorax carolinensis</name>
    <dbReference type="NCBI Taxonomy" id="553814"/>
    <lineage>
        <taxon>Bacteria</taxon>
        <taxon>Pseudomonadati</taxon>
        <taxon>Pseudomonadota</taxon>
        <taxon>Betaproteobacteria</taxon>
        <taxon>Burkholderiales</taxon>
        <taxon>Comamonadaceae</taxon>
        <taxon>Acidovorax</taxon>
    </lineage>
</organism>
<keyword evidence="4" id="KW-1185">Reference proteome</keyword>
<dbReference type="CDD" id="cd03051">
    <property type="entry name" value="GST_N_GTT2_like"/>
    <property type="match status" value="1"/>
</dbReference>
<dbReference type="SFLD" id="SFLDS00019">
    <property type="entry name" value="Glutathione_Transferase_(cytos"/>
    <property type="match status" value="1"/>
</dbReference>
<dbReference type="InterPro" id="IPR034345">
    <property type="entry name" value="Gtt2-like_N"/>
</dbReference>
<dbReference type="InterPro" id="IPR036282">
    <property type="entry name" value="Glutathione-S-Trfase_C_sf"/>
</dbReference>
<name>A0A240U5H4_9BURK</name>
<dbReference type="InterPro" id="IPR004046">
    <property type="entry name" value="GST_C"/>
</dbReference>
<proteinExistence type="predicted"/>
<dbReference type="InterPro" id="IPR036249">
    <property type="entry name" value="Thioredoxin-like_sf"/>
</dbReference>
<dbReference type="SUPFAM" id="SSF47616">
    <property type="entry name" value="GST C-terminal domain-like"/>
    <property type="match status" value="1"/>
</dbReference>
<dbReference type="RefSeq" id="WP_094098454.1">
    <property type="nucleotide sequence ID" value="NZ_CP021361.1"/>
</dbReference>
<dbReference type="SUPFAM" id="SSF52833">
    <property type="entry name" value="Thioredoxin-like"/>
    <property type="match status" value="1"/>
</dbReference>
<evidence type="ECO:0000313" key="4">
    <source>
        <dbReference type="Proteomes" id="UP000194432"/>
    </source>
</evidence>
<protein>
    <submittedName>
        <fullName evidence="3">Glutathione S-transferase</fullName>
    </submittedName>
</protein>
<accession>A0A240U5H4</accession>
<reference evidence="3 4" key="1">
    <citation type="submission" date="2017-05" db="EMBL/GenBank/DDBJ databases">
        <title>Polyphasic characterization of four soil-derived phenanthrene-degrading Acidovorax strains and proposal of Acidovorax phenanthrenivorans sp. nov.</title>
        <authorList>
            <person name="Singleton D.R."/>
            <person name="Lee J."/>
            <person name="Dickey A.N."/>
            <person name="Stroud A."/>
            <person name="Scholl E.H."/>
            <person name="Wright F.A."/>
            <person name="Aitken M.D."/>
        </authorList>
    </citation>
    <scope>NUCLEOTIDE SEQUENCE [LARGE SCALE GENOMIC DNA]</scope>
    <source>
        <strain evidence="3">NA3</strain>
    </source>
</reference>
<feature type="domain" description="GST C-terminal" evidence="2">
    <location>
        <begin position="87"/>
        <end position="210"/>
    </location>
</feature>
<dbReference type="PANTHER" id="PTHR44051">
    <property type="entry name" value="GLUTATHIONE S-TRANSFERASE-RELATED"/>
    <property type="match status" value="1"/>
</dbReference>
<dbReference type="Pfam" id="PF13409">
    <property type="entry name" value="GST_N_2"/>
    <property type="match status" value="1"/>
</dbReference>
<dbReference type="PROSITE" id="PS50404">
    <property type="entry name" value="GST_NTER"/>
    <property type="match status" value="1"/>
</dbReference>
<evidence type="ECO:0000313" key="3">
    <source>
        <dbReference type="EMBL" id="ART52641.1"/>
    </source>
</evidence>
<evidence type="ECO:0000259" key="1">
    <source>
        <dbReference type="PROSITE" id="PS50404"/>
    </source>
</evidence>
<dbReference type="Proteomes" id="UP000194432">
    <property type="component" value="Chromosome 1"/>
</dbReference>
<dbReference type="InterPro" id="IPR004045">
    <property type="entry name" value="Glutathione_S-Trfase_N"/>
</dbReference>
<keyword evidence="3" id="KW-0808">Transferase</keyword>
<gene>
    <name evidence="3" type="ORF">CBP34_14570</name>
</gene>
<dbReference type="KEGG" id="acin:CBP34_14570"/>
<dbReference type="EMBL" id="CP021361">
    <property type="protein sequence ID" value="ART52641.1"/>
    <property type="molecule type" value="Genomic_DNA"/>
</dbReference>
<sequence>MITLYDCATAPSPRRARILLAEKGIAHDTVQVDLRSGEQLGEAYRRINPQCTVPALRTDEGLLLTDNAAITAYVEARYPTPPLLGETPAEKAEIASWNWRVEFEGLLAIAEAFRNGSPAMANRALAGAVNYPQIPALAERGLARVAQFFTVLNERLAGRDFIAADRFSVADITAVVAVDFARVVKQKPGEQHPHLLRWRAAMAGRPSMAL</sequence>
<dbReference type="AlphaFoldDB" id="A0A240U5H4"/>
<dbReference type="InterPro" id="IPR040079">
    <property type="entry name" value="Glutathione_S-Trfase"/>
</dbReference>
<dbReference type="Gene3D" id="3.40.30.10">
    <property type="entry name" value="Glutaredoxin"/>
    <property type="match status" value="1"/>
</dbReference>
<feature type="domain" description="GST N-terminal" evidence="1">
    <location>
        <begin position="1"/>
        <end position="82"/>
    </location>
</feature>
<dbReference type="PROSITE" id="PS50405">
    <property type="entry name" value="GST_CTER"/>
    <property type="match status" value="1"/>
</dbReference>
<dbReference type="PANTHER" id="PTHR44051:SF8">
    <property type="entry name" value="GLUTATHIONE S-TRANSFERASE GSTA"/>
    <property type="match status" value="1"/>
</dbReference>
<dbReference type="Gene3D" id="1.20.1050.10">
    <property type="match status" value="1"/>
</dbReference>
<dbReference type="GO" id="GO:0016740">
    <property type="term" value="F:transferase activity"/>
    <property type="evidence" value="ECO:0007669"/>
    <property type="project" value="UniProtKB-KW"/>
</dbReference>
<dbReference type="Pfam" id="PF00043">
    <property type="entry name" value="GST_C"/>
    <property type="match status" value="1"/>
</dbReference>
<evidence type="ECO:0000259" key="2">
    <source>
        <dbReference type="PROSITE" id="PS50405"/>
    </source>
</evidence>
<dbReference type="SFLD" id="SFLDG00358">
    <property type="entry name" value="Main_(cytGST)"/>
    <property type="match status" value="1"/>
</dbReference>